<comment type="function">
    <text evidence="2">Zinc metalloprotease. Provoques deadhesion of endothelial cells from cell cultures, and also degradation of fibronectin, fibrinogen and gelatin in vitro. Its role in the venom is not fully understood but it might act as a spreading factor that facilitates diffusion of other venom toxins. Alternatively, it might be involved in the proteolytic processing of other venom toxins or it might play a role in extra-oral digestion of prey.</text>
</comment>
<keyword evidence="3 4" id="KW-0479">Metal-binding</keyword>
<dbReference type="PANTHER" id="PTHR10127">
    <property type="entry name" value="DISCOIDIN, CUB, EGF, LAMININ , AND ZINC METALLOPROTEASE DOMAIN CONTAINING"/>
    <property type="match status" value="1"/>
</dbReference>
<evidence type="ECO:0000256" key="3">
    <source>
        <dbReference type="PROSITE-ProRule" id="PRU01211"/>
    </source>
</evidence>
<evidence type="ECO:0000256" key="1">
    <source>
        <dbReference type="ARBA" id="ARBA00011245"/>
    </source>
</evidence>
<dbReference type="SMART" id="SM00235">
    <property type="entry name" value="ZnMc"/>
    <property type="match status" value="1"/>
</dbReference>
<dbReference type="OrthoDB" id="291007at2759"/>
<keyword evidence="7" id="KW-1185">Reference proteome</keyword>
<dbReference type="EMBL" id="CAJPIZ010002858">
    <property type="protein sequence ID" value="CAG2105600.1"/>
    <property type="molecule type" value="Genomic_DNA"/>
</dbReference>
<feature type="non-terminal residue" evidence="6">
    <location>
        <position position="1"/>
    </location>
</feature>
<gene>
    <name evidence="6" type="ORF">OSB1V03_LOCUS5606</name>
</gene>
<dbReference type="Gene3D" id="3.40.390.10">
    <property type="entry name" value="Collagenase (Catalytic Domain)"/>
    <property type="match status" value="2"/>
</dbReference>
<keyword evidence="3 4" id="KW-0378">Hydrolase</keyword>
<dbReference type="Pfam" id="PF01400">
    <property type="entry name" value="Astacin"/>
    <property type="match status" value="2"/>
</dbReference>
<sequence>CQSKIGRIGGKQDLQLAPNCFIGRKVTHELLHALGFNHEHSRPDRDDYVQVIMSNVKPGTEHNFEKKTMSMYKVYTKFDYTSIMLYGKTSFGKNNATTLISKQAPTNDIKYMRIMSTLDIFTLKAILLQISNHMDNLRASMCYSMVGRIGGKQDLQLAPNCFGRTIIHELLHALGFKHEHSRPDRDSYVEVIWANIKPGKEKPFQKKTMPMFKMYTKFDYSSIMLYGKKAFSKNNATTLVSKHAPTNDITRMKVMSPLDIVTLKTMYKC</sequence>
<feature type="active site" evidence="3">
    <location>
        <position position="169"/>
    </location>
</feature>
<evidence type="ECO:0000259" key="5">
    <source>
        <dbReference type="PROSITE" id="PS51864"/>
    </source>
</evidence>
<feature type="domain" description="Peptidase M12A" evidence="5">
    <location>
        <begin position="1"/>
        <end position="131"/>
    </location>
</feature>
<evidence type="ECO:0000256" key="4">
    <source>
        <dbReference type="RuleBase" id="RU361183"/>
    </source>
</evidence>
<feature type="binding site" evidence="3">
    <location>
        <position position="38"/>
    </location>
    <ligand>
        <name>Zn(2+)</name>
        <dbReference type="ChEBI" id="CHEBI:29105"/>
        <note>catalytic</note>
    </ligand>
</feature>
<evidence type="ECO:0000313" key="7">
    <source>
        <dbReference type="Proteomes" id="UP000759131"/>
    </source>
</evidence>
<dbReference type="PRINTS" id="PR00480">
    <property type="entry name" value="ASTACIN"/>
</dbReference>
<feature type="binding site" evidence="3">
    <location>
        <position position="32"/>
    </location>
    <ligand>
        <name>Zn(2+)</name>
        <dbReference type="ChEBI" id="CHEBI:29105"/>
        <note>catalytic</note>
    </ligand>
</feature>
<dbReference type="GO" id="GO:0004222">
    <property type="term" value="F:metalloendopeptidase activity"/>
    <property type="evidence" value="ECO:0007669"/>
    <property type="project" value="UniProtKB-UniRule"/>
</dbReference>
<feature type="binding site" evidence="3">
    <location>
        <position position="172"/>
    </location>
    <ligand>
        <name>Zn(2+)</name>
        <dbReference type="ChEBI" id="CHEBI:29105"/>
        <note>catalytic</note>
    </ligand>
</feature>
<keyword evidence="3 4" id="KW-0862">Zinc</keyword>
<dbReference type="Proteomes" id="UP000759131">
    <property type="component" value="Unassembled WGS sequence"/>
</dbReference>
<dbReference type="PANTHER" id="PTHR10127:SF850">
    <property type="entry name" value="METALLOENDOPEPTIDASE"/>
    <property type="match status" value="1"/>
</dbReference>
<dbReference type="PROSITE" id="PS51864">
    <property type="entry name" value="ASTACIN"/>
    <property type="match status" value="2"/>
</dbReference>
<feature type="binding site" evidence="3">
    <location>
        <position position="168"/>
    </location>
    <ligand>
        <name>Zn(2+)</name>
        <dbReference type="ChEBI" id="CHEBI:29105"/>
        <note>catalytic</note>
    </ligand>
</feature>
<protein>
    <recommendedName>
        <fullName evidence="4">Metalloendopeptidase</fullName>
        <ecNumber evidence="4">3.4.24.-</ecNumber>
    </recommendedName>
</protein>
<keyword evidence="3 4" id="KW-0645">Protease</keyword>
<accession>A0A7R9KN32</accession>
<feature type="binding site" evidence="3">
    <location>
        <position position="28"/>
    </location>
    <ligand>
        <name>Zn(2+)</name>
        <dbReference type="ChEBI" id="CHEBI:29105"/>
        <note>catalytic</note>
    </ligand>
</feature>
<evidence type="ECO:0000313" key="6">
    <source>
        <dbReference type="EMBL" id="CAD7625170.1"/>
    </source>
</evidence>
<dbReference type="EC" id="3.4.24.-" evidence="4"/>
<feature type="binding site" evidence="3">
    <location>
        <position position="178"/>
    </location>
    <ligand>
        <name>Zn(2+)</name>
        <dbReference type="ChEBI" id="CHEBI:29105"/>
        <note>catalytic</note>
    </ligand>
</feature>
<feature type="active site" evidence="3">
    <location>
        <position position="29"/>
    </location>
</feature>
<dbReference type="SUPFAM" id="SSF55486">
    <property type="entry name" value="Metalloproteases ('zincins'), catalytic domain"/>
    <property type="match status" value="2"/>
</dbReference>
<name>A0A7R9KN32_9ACAR</name>
<comment type="subunit">
    <text evidence="1">Monomer.</text>
</comment>
<dbReference type="InterPro" id="IPR001506">
    <property type="entry name" value="Peptidase_M12A"/>
</dbReference>
<organism evidence="6">
    <name type="scientific">Medioppia subpectinata</name>
    <dbReference type="NCBI Taxonomy" id="1979941"/>
    <lineage>
        <taxon>Eukaryota</taxon>
        <taxon>Metazoa</taxon>
        <taxon>Ecdysozoa</taxon>
        <taxon>Arthropoda</taxon>
        <taxon>Chelicerata</taxon>
        <taxon>Arachnida</taxon>
        <taxon>Acari</taxon>
        <taxon>Acariformes</taxon>
        <taxon>Sarcoptiformes</taxon>
        <taxon>Oribatida</taxon>
        <taxon>Brachypylina</taxon>
        <taxon>Oppioidea</taxon>
        <taxon>Oppiidae</taxon>
        <taxon>Medioppia</taxon>
    </lineage>
</organism>
<reference evidence="6" key="1">
    <citation type="submission" date="2020-11" db="EMBL/GenBank/DDBJ databases">
        <authorList>
            <person name="Tran Van P."/>
        </authorList>
    </citation>
    <scope>NUCLEOTIDE SEQUENCE</scope>
</reference>
<proteinExistence type="predicted"/>
<dbReference type="InterPro" id="IPR006026">
    <property type="entry name" value="Peptidase_Metallo"/>
</dbReference>
<dbReference type="GO" id="GO:0006508">
    <property type="term" value="P:proteolysis"/>
    <property type="evidence" value="ECO:0007669"/>
    <property type="project" value="UniProtKB-KW"/>
</dbReference>
<dbReference type="AlphaFoldDB" id="A0A7R9KN32"/>
<comment type="cofactor">
    <cofactor evidence="3 4">
        <name>Zn(2+)</name>
        <dbReference type="ChEBI" id="CHEBI:29105"/>
    </cofactor>
    <text evidence="3 4">Binds 1 zinc ion per subunit.</text>
</comment>
<comment type="caution">
    <text evidence="3">Lacks conserved residue(s) required for the propagation of feature annotation.</text>
</comment>
<keyword evidence="3 4" id="KW-0482">Metalloprotease</keyword>
<evidence type="ECO:0000256" key="2">
    <source>
        <dbReference type="ARBA" id="ARBA00025529"/>
    </source>
</evidence>
<dbReference type="InterPro" id="IPR024079">
    <property type="entry name" value="MetalloPept_cat_dom_sf"/>
</dbReference>
<feature type="non-terminal residue" evidence="6">
    <location>
        <position position="269"/>
    </location>
</feature>
<dbReference type="EMBL" id="OC857433">
    <property type="protein sequence ID" value="CAD7625170.1"/>
    <property type="molecule type" value="Genomic_DNA"/>
</dbReference>
<feature type="domain" description="Peptidase M12A" evidence="5">
    <location>
        <begin position="142"/>
        <end position="269"/>
    </location>
</feature>
<dbReference type="GO" id="GO:0008270">
    <property type="term" value="F:zinc ion binding"/>
    <property type="evidence" value="ECO:0007669"/>
    <property type="project" value="UniProtKB-UniRule"/>
</dbReference>